<dbReference type="SUPFAM" id="SSF46785">
    <property type="entry name" value="Winged helix' DNA-binding domain"/>
    <property type="match status" value="2"/>
</dbReference>
<name>A0ABP0FUW1_CLALP</name>
<evidence type="ECO:0000256" key="4">
    <source>
        <dbReference type="ARBA" id="ARBA00023163"/>
    </source>
</evidence>
<protein>
    <recommendedName>
        <fullName evidence="6">E2F/DP family winged-helix DNA-binding domain-containing protein</fullName>
    </recommendedName>
</protein>
<dbReference type="InterPro" id="IPR003316">
    <property type="entry name" value="E2F_WHTH_DNA-bd_dom"/>
</dbReference>
<feature type="domain" description="E2F/DP family winged-helix DNA-binding" evidence="6">
    <location>
        <begin position="384"/>
        <end position="464"/>
    </location>
</feature>
<evidence type="ECO:0000313" key="7">
    <source>
        <dbReference type="EMBL" id="CAK8683411.1"/>
    </source>
</evidence>
<dbReference type="InterPro" id="IPR036390">
    <property type="entry name" value="WH_DNA-bd_sf"/>
</dbReference>
<dbReference type="SMART" id="SM01372">
    <property type="entry name" value="E2F_TDP"/>
    <property type="match status" value="2"/>
</dbReference>
<evidence type="ECO:0000256" key="2">
    <source>
        <dbReference type="ARBA" id="ARBA00023015"/>
    </source>
</evidence>
<evidence type="ECO:0000256" key="3">
    <source>
        <dbReference type="ARBA" id="ARBA00023125"/>
    </source>
</evidence>
<dbReference type="EMBL" id="CAWYQH010000097">
    <property type="protein sequence ID" value="CAK8683411.1"/>
    <property type="molecule type" value="Genomic_DNA"/>
</dbReference>
<dbReference type="PANTHER" id="PTHR12081">
    <property type="entry name" value="TRANSCRIPTION FACTOR E2F"/>
    <property type="match status" value="1"/>
</dbReference>
<dbReference type="Pfam" id="PF02319">
    <property type="entry name" value="WHD_E2F_TDP"/>
    <property type="match status" value="2"/>
</dbReference>
<keyword evidence="4 5" id="KW-0804">Transcription</keyword>
<proteinExistence type="inferred from homology"/>
<keyword evidence="2 5" id="KW-0805">Transcription regulation</keyword>
<dbReference type="InterPro" id="IPR015633">
    <property type="entry name" value="E2F"/>
</dbReference>
<dbReference type="InterPro" id="IPR036388">
    <property type="entry name" value="WH-like_DNA-bd_sf"/>
</dbReference>
<evidence type="ECO:0000313" key="8">
    <source>
        <dbReference type="Proteomes" id="UP001642483"/>
    </source>
</evidence>
<dbReference type="Proteomes" id="UP001642483">
    <property type="component" value="Unassembled WGS sequence"/>
</dbReference>
<keyword evidence="8" id="KW-1185">Reference proteome</keyword>
<dbReference type="PANTHER" id="PTHR12081:SF7">
    <property type="entry name" value="TRANSCRIPTION FACTOR EFL-3"/>
    <property type="match status" value="1"/>
</dbReference>
<feature type="domain" description="E2F/DP family winged-helix DNA-binding" evidence="6">
    <location>
        <begin position="255"/>
        <end position="322"/>
    </location>
</feature>
<evidence type="ECO:0000256" key="5">
    <source>
        <dbReference type="RuleBase" id="RU003796"/>
    </source>
</evidence>
<organism evidence="7 8">
    <name type="scientific">Clavelina lepadiformis</name>
    <name type="common">Light-bulb sea squirt</name>
    <name type="synonym">Ascidia lepadiformis</name>
    <dbReference type="NCBI Taxonomy" id="159417"/>
    <lineage>
        <taxon>Eukaryota</taxon>
        <taxon>Metazoa</taxon>
        <taxon>Chordata</taxon>
        <taxon>Tunicata</taxon>
        <taxon>Ascidiacea</taxon>
        <taxon>Aplousobranchia</taxon>
        <taxon>Clavelinidae</taxon>
        <taxon>Clavelina</taxon>
    </lineage>
</organism>
<evidence type="ECO:0000259" key="6">
    <source>
        <dbReference type="SMART" id="SM01372"/>
    </source>
</evidence>
<comment type="subcellular location">
    <subcellularLocation>
        <location evidence="5">Nucleus</location>
    </subcellularLocation>
</comment>
<reference evidence="7 8" key="1">
    <citation type="submission" date="2024-02" db="EMBL/GenBank/DDBJ databases">
        <authorList>
            <person name="Daric V."/>
            <person name="Darras S."/>
        </authorList>
    </citation>
    <scope>NUCLEOTIDE SEQUENCE [LARGE SCALE GENOMIC DNA]</scope>
</reference>
<evidence type="ECO:0000256" key="1">
    <source>
        <dbReference type="ARBA" id="ARBA00010940"/>
    </source>
</evidence>
<keyword evidence="3 5" id="KW-0238">DNA-binding</keyword>
<comment type="similarity">
    <text evidence="1 5">Belongs to the E2F/DP family.</text>
</comment>
<gene>
    <name evidence="7" type="ORF">CVLEPA_LOCUS14489</name>
</gene>
<keyword evidence="5" id="KW-0539">Nucleus</keyword>
<accession>A0ABP0FUW1</accession>
<comment type="caution">
    <text evidence="7">The sequence shown here is derived from an EMBL/GenBank/DDBJ whole genome shotgun (WGS) entry which is preliminary data.</text>
</comment>
<dbReference type="Gene3D" id="1.10.10.10">
    <property type="entry name" value="Winged helix-like DNA-binding domain superfamily/Winged helix DNA-binding domain"/>
    <property type="match status" value="2"/>
</dbReference>
<sequence>MNVLPDYENCSENELFSNAIASALNGKGFDQDYEDVEEEECSFQSCPFVDDLQNKCLASRITPISSNISVAAKCTMDSVLSEANSSKQDCVASVPNTIDRSQLDISTMKVTPKKAEQHEYYPLTPTANLKVLLHAASPEIRNYERRKLNMSQSDGQDECDLNSFHCTDSSMVFQPVNSTPNTESTISGVPVISQEFRNENFENVTEEVEVETTATRFLDVPVFESGYDSEDKVDAENILDGSSNNKLAKQKLCNRKEKSLGLLCHRFLRLYPEYPKESISICLDDAASKLTVGRRRIYDIINVLESIKVVTRLAKNNYMWRGRNGLSQTLCNIRNEAEENGYANVLRENFSRACQIRLPSSTPSSRFSPIKNTSVEENDLTVKRRDKSLGILSKKFVTLFIVHTKQQVSLEMAARVLITNGSLADNKYKTKVRRLYDIANILTSLKLIKKIFHPGRKPSFRWIGPEVIQKPRNPDSPASSKIKVVVTSPIANIWSSPNLKISALDDSGLSSLCQVAEQERKDLCIATPVKNGDYATATVRRAERYAILTPIKGGPYEVTEKKSCKYTNESGNFSLDSSFDTDEVFRQELESLRQRFPSPMSRLLSACNVQQALSQHKKKKTQKTKAPKQTDLTEAFKSSTKKEQSQVKIFPPPQSLTCKDLALSPVTVNLDYLKEQQDVISETVEVTRAGETKLNNNIIKNIFASSEKKIPSSQGPKHAQSRNDHILVPVSNIQFVDPRKLIKGKVIATSSCKKSERNLSSELHTLGYMEKVSKSNGVAGKMPHNKVSKVKYLIPVGADEKPIKLLPSVSQRNQLVKLQPRKAFKIVINPSHIPGQLSSLSAQADKENLRSNVKQEQPKSNTIRIMQPKTDQSFVKLEVKESPEQTKKLSSALLNSKPSMGNSISRSSSVVTNLVTRLEKQGYCSAANSVVSQPRQVLQEIGTHTPHAIQFAALERSIYRENLFKPFPKRARVETLYNPQPENDPTKGDQLAFPFDNSGKMLLNHEWDEGRSAFMKTSKTSTLPDLKRSTAHSSRSVGCTPVNFKVMNRSNSSTSLPGNLDSMSAKSQIRLIPRAKEIMTETEL</sequence>